<keyword evidence="2" id="KW-1185">Reference proteome</keyword>
<gene>
    <name evidence="1" type="ORF">FHS79_002111</name>
</gene>
<name>A0A841L4Y0_9SPHN</name>
<keyword evidence="1" id="KW-0418">Kinase</keyword>
<accession>A0A841L4Y0</accession>
<dbReference type="PANTHER" id="PTHR40697:SF2">
    <property type="entry name" value="ATP-NAD KINASE-RELATED"/>
    <property type="match status" value="1"/>
</dbReference>
<dbReference type="AlphaFoldDB" id="A0A841L4Y0"/>
<dbReference type="PANTHER" id="PTHR40697">
    <property type="entry name" value="ACETOIN CATABOLISM PROTEIN X"/>
    <property type="match status" value="1"/>
</dbReference>
<dbReference type="InterPro" id="IPR002504">
    <property type="entry name" value="NADK"/>
</dbReference>
<keyword evidence="1" id="KW-0808">Transferase</keyword>
<organism evidence="1 2">
    <name type="scientific">Polymorphobacter multimanifer</name>
    <dbReference type="NCBI Taxonomy" id="1070431"/>
    <lineage>
        <taxon>Bacteria</taxon>
        <taxon>Pseudomonadati</taxon>
        <taxon>Pseudomonadota</taxon>
        <taxon>Alphaproteobacteria</taxon>
        <taxon>Sphingomonadales</taxon>
        <taxon>Sphingosinicellaceae</taxon>
        <taxon>Polymorphobacter</taxon>
    </lineage>
</organism>
<dbReference type="GO" id="GO:0003951">
    <property type="term" value="F:NAD+ kinase activity"/>
    <property type="evidence" value="ECO:0007669"/>
    <property type="project" value="InterPro"/>
</dbReference>
<dbReference type="GO" id="GO:0006741">
    <property type="term" value="P:NADP+ biosynthetic process"/>
    <property type="evidence" value="ECO:0007669"/>
    <property type="project" value="InterPro"/>
</dbReference>
<proteinExistence type="predicted"/>
<dbReference type="Pfam" id="PF01513">
    <property type="entry name" value="NAD_kinase"/>
    <property type="match status" value="1"/>
</dbReference>
<dbReference type="RefSeq" id="WP_184199374.1">
    <property type="nucleotide sequence ID" value="NZ_JACIIV010000014.1"/>
</dbReference>
<dbReference type="Proteomes" id="UP000538147">
    <property type="component" value="Unassembled WGS sequence"/>
</dbReference>
<protein>
    <submittedName>
        <fullName evidence="1">Putative polyphosphate/ATP-dependent NAD kinase</fullName>
    </submittedName>
</protein>
<evidence type="ECO:0000313" key="2">
    <source>
        <dbReference type="Proteomes" id="UP000538147"/>
    </source>
</evidence>
<sequence length="348" mass="34219">MRIGLIVNPVAGIGGPMGLAGSDGALGTLALARGGVAGAGARAALALQGCGHEVLTSAGAMGEDPVRAAGLVPQVVHRAAGPSGAADTVAAGAAMAAAGVELLVFAGGDGTATDLLGVDLPVLGVPAGVKMHSAVFGRSPRAVAAALAQLRPGFATRMAEVVDRDGDGRPQLLGALATPVLPGLVQPAKATAPQRHDAALAAACAAAAHAVRATPLAFIGCGSTMLAVKDRLAPGGTLLGVDAYGFGLPLVMNAREDELAALAAEMPPLVLLGVIGGQGVLLGRGNQQLSARVLRGARFQVLASAEKLMGLAMLSLDTGDPALDDALAGHWPVITAPRRSVIMPVVAV</sequence>
<evidence type="ECO:0000313" key="1">
    <source>
        <dbReference type="EMBL" id="MBB6227929.1"/>
    </source>
</evidence>
<dbReference type="InterPro" id="IPR039065">
    <property type="entry name" value="AcoX-like"/>
</dbReference>
<dbReference type="EMBL" id="JACIIV010000014">
    <property type="protein sequence ID" value="MBB6227929.1"/>
    <property type="molecule type" value="Genomic_DNA"/>
</dbReference>
<comment type="caution">
    <text evidence="1">The sequence shown here is derived from an EMBL/GenBank/DDBJ whole genome shotgun (WGS) entry which is preliminary data.</text>
</comment>
<reference evidence="1 2" key="1">
    <citation type="submission" date="2020-08" db="EMBL/GenBank/DDBJ databases">
        <title>Genomic Encyclopedia of Type Strains, Phase IV (KMG-IV): sequencing the most valuable type-strain genomes for metagenomic binning, comparative biology and taxonomic classification.</title>
        <authorList>
            <person name="Goeker M."/>
        </authorList>
    </citation>
    <scope>NUCLEOTIDE SEQUENCE [LARGE SCALE GENOMIC DNA]</scope>
    <source>
        <strain evidence="1 2">DSM 102189</strain>
    </source>
</reference>